<sequence length="296" mass="31508">MRRVLTALLSLLLCAPLPPATAAALPDGLHVRAGRITLPGGVATLDLPPQLRYLEPEDARKFLIDHWGNPPGPPTLGMIVPAGVDLLGAAGWGVIVGYEQDGHVRDDDTGAGYAGLLAQLKEAVADRNTARREQGYAAMTLIGWAEPPRYDRARHQLSWAKELHTEGSNENGLNYNLRLLGREGALVLNGVAGMNQFDQVKRGIHEVAAAAEFTAGRRYADFDARTDRVAAYGLATLAAGGVAAKPGVLGKLAVALPGFSQLLLIAVAVCGLWVYKVLGRRPARREAAPAQRRRAG</sequence>
<keyword evidence="1" id="KW-1133">Transmembrane helix</keyword>
<gene>
    <name evidence="3" type="ORF">GTP91_23845</name>
</gene>
<proteinExistence type="predicted"/>
<organism evidence="3 4">
    <name type="scientific">Duganella vulcania</name>
    <dbReference type="NCBI Taxonomy" id="2692166"/>
    <lineage>
        <taxon>Bacteria</taxon>
        <taxon>Pseudomonadati</taxon>
        <taxon>Pseudomonadota</taxon>
        <taxon>Betaproteobacteria</taxon>
        <taxon>Burkholderiales</taxon>
        <taxon>Oxalobacteraceae</taxon>
        <taxon>Telluria group</taxon>
        <taxon>Duganella</taxon>
    </lineage>
</organism>
<dbReference type="RefSeq" id="WP_161099005.1">
    <property type="nucleotide sequence ID" value="NZ_WWCW01000108.1"/>
</dbReference>
<feature type="signal peptide" evidence="2">
    <location>
        <begin position="1"/>
        <end position="22"/>
    </location>
</feature>
<comment type="caution">
    <text evidence="3">The sequence shown here is derived from an EMBL/GenBank/DDBJ whole genome shotgun (WGS) entry which is preliminary data.</text>
</comment>
<accession>A0A845G8L5</accession>
<name>A0A845G8L5_9BURK</name>
<protein>
    <submittedName>
        <fullName evidence="3">DUF2167 domain-containing protein</fullName>
    </submittedName>
</protein>
<feature type="chain" id="PRO_5032370262" evidence="2">
    <location>
        <begin position="23"/>
        <end position="296"/>
    </location>
</feature>
<dbReference type="InterPro" id="IPR018682">
    <property type="entry name" value="DUF2167_membr"/>
</dbReference>
<dbReference type="EMBL" id="WWCW01000108">
    <property type="protein sequence ID" value="MYM90191.1"/>
    <property type="molecule type" value="Genomic_DNA"/>
</dbReference>
<evidence type="ECO:0000256" key="1">
    <source>
        <dbReference type="SAM" id="Phobius"/>
    </source>
</evidence>
<keyword evidence="1" id="KW-0812">Transmembrane</keyword>
<keyword evidence="1" id="KW-0472">Membrane</keyword>
<dbReference type="Pfam" id="PF09935">
    <property type="entry name" value="DUF2167"/>
    <property type="match status" value="1"/>
</dbReference>
<feature type="transmembrane region" description="Helical" evidence="1">
    <location>
        <begin position="252"/>
        <end position="275"/>
    </location>
</feature>
<dbReference type="AlphaFoldDB" id="A0A845G8L5"/>
<evidence type="ECO:0000313" key="4">
    <source>
        <dbReference type="Proteomes" id="UP000470302"/>
    </source>
</evidence>
<evidence type="ECO:0000313" key="3">
    <source>
        <dbReference type="EMBL" id="MYM90191.1"/>
    </source>
</evidence>
<keyword evidence="2" id="KW-0732">Signal</keyword>
<reference evidence="3 4" key="1">
    <citation type="submission" date="2020-01" db="EMBL/GenBank/DDBJ databases">
        <title>Novel species isolated from a subtropical stream in China.</title>
        <authorList>
            <person name="Lu H."/>
        </authorList>
    </citation>
    <scope>NUCLEOTIDE SEQUENCE [LARGE SCALE GENOMIC DNA]</scope>
    <source>
        <strain evidence="3 4">FT82W</strain>
    </source>
</reference>
<dbReference type="Proteomes" id="UP000470302">
    <property type="component" value="Unassembled WGS sequence"/>
</dbReference>
<evidence type="ECO:0000256" key="2">
    <source>
        <dbReference type="SAM" id="SignalP"/>
    </source>
</evidence>